<reference evidence="2 3" key="1">
    <citation type="journal article" date="2021" name="Cell">
        <title>Tracing the genetic footprints of vertebrate landing in non-teleost ray-finned fishes.</title>
        <authorList>
            <person name="Bi X."/>
            <person name="Wang K."/>
            <person name="Yang L."/>
            <person name="Pan H."/>
            <person name="Jiang H."/>
            <person name="Wei Q."/>
            <person name="Fang M."/>
            <person name="Yu H."/>
            <person name="Zhu C."/>
            <person name="Cai Y."/>
            <person name="He Y."/>
            <person name="Gan X."/>
            <person name="Zeng H."/>
            <person name="Yu D."/>
            <person name="Zhu Y."/>
            <person name="Jiang H."/>
            <person name="Qiu Q."/>
            <person name="Yang H."/>
            <person name="Zhang Y.E."/>
            <person name="Wang W."/>
            <person name="Zhu M."/>
            <person name="He S."/>
            <person name="Zhang G."/>
        </authorList>
    </citation>
    <scope>NUCLEOTIDE SEQUENCE [LARGE SCALE GENOMIC DNA]</scope>
    <source>
        <strain evidence="2">Bchr_013</strain>
    </source>
</reference>
<evidence type="ECO:0000313" key="3">
    <source>
        <dbReference type="Proteomes" id="UP000886611"/>
    </source>
</evidence>
<comment type="caution">
    <text evidence="2">The sequence shown here is derived from an EMBL/GenBank/DDBJ whole genome shotgun (WGS) entry which is preliminary data.</text>
</comment>
<feature type="compositionally biased region" description="Low complexity" evidence="1">
    <location>
        <begin position="59"/>
        <end position="77"/>
    </location>
</feature>
<dbReference type="Proteomes" id="UP000886611">
    <property type="component" value="Unassembled WGS sequence"/>
</dbReference>
<protein>
    <submittedName>
        <fullName evidence="2">BEND4 protein</fullName>
    </submittedName>
</protein>
<dbReference type="PANTHER" id="PTHR35082">
    <property type="entry name" value="BEN DOMAIN-CONTAINING PROTEIN 4"/>
    <property type="match status" value="1"/>
</dbReference>
<proteinExistence type="predicted"/>
<feature type="region of interest" description="Disordered" evidence="1">
    <location>
        <begin position="42"/>
        <end position="154"/>
    </location>
</feature>
<sequence>MQPAEEGPCVPKICKQRSPYSALKTFTCKKLVGKRYDRPTMVEIPQLGAGGGHHHHPQQHQQQHLQHQQPSIISSSEPPQPPFPYENGPGSKAATSSYSSSSTCPTVASLSSQQRHGSGRYAAALGHEPPDSQPGLSAANKRRPEHSYHNGRYTPGTFASSSLLSISMQNQELCLQGKDGLRRMCPRT</sequence>
<feature type="non-terminal residue" evidence="2">
    <location>
        <position position="188"/>
    </location>
</feature>
<name>A0A8X7XDT3_POLSE</name>
<dbReference type="InterPro" id="IPR038950">
    <property type="entry name" value="BEND4"/>
</dbReference>
<accession>A0A8X7XDT3</accession>
<feature type="non-terminal residue" evidence="2">
    <location>
        <position position="1"/>
    </location>
</feature>
<organism evidence="2 3">
    <name type="scientific">Polypterus senegalus</name>
    <name type="common">Senegal bichir</name>
    <dbReference type="NCBI Taxonomy" id="55291"/>
    <lineage>
        <taxon>Eukaryota</taxon>
        <taxon>Metazoa</taxon>
        <taxon>Chordata</taxon>
        <taxon>Craniata</taxon>
        <taxon>Vertebrata</taxon>
        <taxon>Euteleostomi</taxon>
        <taxon>Actinopterygii</taxon>
        <taxon>Polypteriformes</taxon>
        <taxon>Polypteridae</taxon>
        <taxon>Polypterus</taxon>
    </lineage>
</organism>
<gene>
    <name evidence="2" type="primary">Bend4_1</name>
    <name evidence="2" type="ORF">GTO96_0016723</name>
</gene>
<evidence type="ECO:0000256" key="1">
    <source>
        <dbReference type="SAM" id="MobiDB-lite"/>
    </source>
</evidence>
<dbReference type="PANTHER" id="PTHR35082:SF1">
    <property type="entry name" value="BEN DOMAIN-CONTAINING PROTEIN 4"/>
    <property type="match status" value="1"/>
</dbReference>
<evidence type="ECO:0000313" key="2">
    <source>
        <dbReference type="EMBL" id="KAG2465580.1"/>
    </source>
</evidence>
<dbReference type="EMBL" id="JAATIS010001721">
    <property type="protein sequence ID" value="KAG2465580.1"/>
    <property type="molecule type" value="Genomic_DNA"/>
</dbReference>
<keyword evidence="3" id="KW-1185">Reference proteome</keyword>
<dbReference type="AlphaFoldDB" id="A0A8X7XDT3"/>
<feature type="compositionally biased region" description="Low complexity" evidence="1">
    <location>
        <begin position="91"/>
        <end position="112"/>
    </location>
</feature>